<dbReference type="Proteomes" id="UP001327560">
    <property type="component" value="Chromosome 6"/>
</dbReference>
<dbReference type="Pfam" id="PF01397">
    <property type="entry name" value="Terpene_synth"/>
    <property type="match status" value="1"/>
</dbReference>
<feature type="domain" description="Terpene synthase N-terminal" evidence="5">
    <location>
        <begin position="274"/>
        <end position="501"/>
    </location>
</feature>
<evidence type="ECO:0000313" key="7">
    <source>
        <dbReference type="EMBL" id="WOL11697.1"/>
    </source>
</evidence>
<dbReference type="EMBL" id="CP136895">
    <property type="protein sequence ID" value="WOL11697.1"/>
    <property type="molecule type" value="Genomic_DNA"/>
</dbReference>
<accession>A0AAQ3KMP2</accession>
<evidence type="ECO:0000259" key="6">
    <source>
        <dbReference type="Pfam" id="PF03936"/>
    </source>
</evidence>
<evidence type="ECO:0000313" key="8">
    <source>
        <dbReference type="Proteomes" id="UP001327560"/>
    </source>
</evidence>
<keyword evidence="8" id="KW-1185">Reference proteome</keyword>
<dbReference type="AlphaFoldDB" id="A0AAQ3KMP2"/>
<dbReference type="Gene3D" id="1.50.10.160">
    <property type="match status" value="1"/>
</dbReference>
<evidence type="ECO:0000256" key="2">
    <source>
        <dbReference type="ARBA" id="ARBA00022723"/>
    </source>
</evidence>
<sequence>MTPAVGSLVRLPGCSPSPAIANFTVHLPGRVCKLGISTMPRALKVKEKGFARLRTHALSKSSSPDISVNVDLQVENDDCVELHEFDGLRGTWTWQMVDEVKSMLRRMDDGEISISAYDTAWVAMVKHSDGSGGPQFPSSLQWIADNQLPDGSWGDADVFTAHDRMINTLACVVALKFWNLYPDKCNKGIVFICENMWRMAGEEAELMPIGFEVAFPSLVDMAKALELEIPYDDPALQLIYEMRNVKLKRIPKDVMHQVPTTLLHSLEGMADLNWERLLRLQSSDGSFLFSPSSTAYALMQTGDENCHKYLERIVQRFNGGVPNVYPVDLFEHLWAVDRLQRLGISRYFEQEIKDSLDYVYRYEAITISTSSPHECKNNHPNCRYWTDEGICWAKNSSVRDVDDTAMGFRLLRLHGYDISPGVFQHFEKDGEFFCFAGQSNQAVTGMYNLNRAAQVAFPGDEILDRAGSFSYNYLRERQSVGQLVDKWIITKDLPGEVEYALDFPWYASLPRVETRMYLDHYGVNNDVYLELAKLDFKKCQALHQLEWFGLQKWFEEAGLEAHGVKRKSLLKAYFLATASIFEPNRAAERMGWAQTIILAEVVSTYFHKHSCTDSMKQAFIMDFLDNCNNHGINGVNKTQEGLPGLLRRLVDKLGCDVGSVHQQQVCYHLQQAWKEWLLTLRNSDMDGYKREDTGLLLVRTIEICAGRFDSDGAIVTHSSYDRLAHLLSSLGHHLTHHQMQAPEGMENRDEEKEIKAIMQELVQCVLQTSDNLNNQSKQTFLMVAKSFYYVAHCSSAILETHISKVLFNPVH</sequence>
<dbReference type="InterPro" id="IPR036965">
    <property type="entry name" value="Terpene_synth_N_sf"/>
</dbReference>
<dbReference type="FunFam" id="1.50.10.160:FF:000001">
    <property type="entry name" value="Ent-copalyl diphosphate synthase"/>
    <property type="match status" value="1"/>
</dbReference>
<evidence type="ECO:0000256" key="1">
    <source>
        <dbReference type="ARBA" id="ARBA00001946"/>
    </source>
</evidence>
<dbReference type="GO" id="GO:0016853">
    <property type="term" value="F:isomerase activity"/>
    <property type="evidence" value="ECO:0007669"/>
    <property type="project" value="UniProtKB-KW"/>
</dbReference>
<dbReference type="GO" id="GO:0000287">
    <property type="term" value="F:magnesium ion binding"/>
    <property type="evidence" value="ECO:0007669"/>
    <property type="project" value="InterPro"/>
</dbReference>
<name>A0AAQ3KMP2_9LILI</name>
<keyword evidence="4" id="KW-0413">Isomerase</keyword>
<dbReference type="GO" id="GO:0009507">
    <property type="term" value="C:chloroplast"/>
    <property type="evidence" value="ECO:0007669"/>
    <property type="project" value="TreeGrafter"/>
</dbReference>
<evidence type="ECO:0000256" key="4">
    <source>
        <dbReference type="ARBA" id="ARBA00023235"/>
    </source>
</evidence>
<dbReference type="Pfam" id="PF03936">
    <property type="entry name" value="Terpene_synth_C"/>
    <property type="match status" value="1"/>
</dbReference>
<dbReference type="SUPFAM" id="SSF48576">
    <property type="entry name" value="Terpenoid synthases"/>
    <property type="match status" value="1"/>
</dbReference>
<reference evidence="7 8" key="1">
    <citation type="submission" date="2023-10" db="EMBL/GenBank/DDBJ databases">
        <title>Chromosome-scale genome assembly provides insights into flower coloration mechanisms of Canna indica.</title>
        <authorList>
            <person name="Li C."/>
        </authorList>
    </citation>
    <scope>NUCLEOTIDE SEQUENCE [LARGE SCALE GENOMIC DNA]</scope>
    <source>
        <tissue evidence="7">Flower</tissue>
    </source>
</reference>
<gene>
    <name evidence="7" type="ORF">Cni_G20461</name>
</gene>
<keyword evidence="2" id="KW-0479">Metal-binding</keyword>
<dbReference type="PANTHER" id="PTHR31739:SF4">
    <property type="entry name" value="ENT-COPALYL DIPHOSPHATE SYNTHASE, CHLOROPLASTIC"/>
    <property type="match status" value="1"/>
</dbReference>
<evidence type="ECO:0000259" key="5">
    <source>
        <dbReference type="Pfam" id="PF01397"/>
    </source>
</evidence>
<dbReference type="FunFam" id="1.50.10.130:FF:000002">
    <property type="entry name" value="Ent-copalyl diphosphate synthase, chloroplastic"/>
    <property type="match status" value="1"/>
</dbReference>
<evidence type="ECO:0000256" key="3">
    <source>
        <dbReference type="ARBA" id="ARBA00022842"/>
    </source>
</evidence>
<feature type="domain" description="Terpene synthase metal-binding" evidence="6">
    <location>
        <begin position="565"/>
        <end position="677"/>
    </location>
</feature>
<dbReference type="GO" id="GO:0010333">
    <property type="term" value="F:terpene synthase activity"/>
    <property type="evidence" value="ECO:0007669"/>
    <property type="project" value="InterPro"/>
</dbReference>
<dbReference type="SUPFAM" id="SSF48239">
    <property type="entry name" value="Terpenoid cyclases/Protein prenyltransferases"/>
    <property type="match status" value="2"/>
</dbReference>
<dbReference type="InterPro" id="IPR008930">
    <property type="entry name" value="Terpenoid_cyclase/PrenylTrfase"/>
</dbReference>
<dbReference type="InterPro" id="IPR008949">
    <property type="entry name" value="Isoprenoid_synthase_dom_sf"/>
</dbReference>
<dbReference type="InterPro" id="IPR001906">
    <property type="entry name" value="Terpene_synth_N"/>
</dbReference>
<comment type="cofactor">
    <cofactor evidence="1">
        <name>Mg(2+)</name>
        <dbReference type="ChEBI" id="CHEBI:18420"/>
    </cofactor>
</comment>
<dbReference type="PANTHER" id="PTHR31739">
    <property type="entry name" value="ENT-COPALYL DIPHOSPHATE SYNTHASE, CHLOROPLASTIC"/>
    <property type="match status" value="1"/>
</dbReference>
<dbReference type="InterPro" id="IPR050148">
    <property type="entry name" value="Terpene_synthase-like"/>
</dbReference>
<dbReference type="Gene3D" id="1.50.10.130">
    <property type="entry name" value="Terpene synthase, N-terminal domain"/>
    <property type="match status" value="1"/>
</dbReference>
<keyword evidence="3" id="KW-0460">Magnesium</keyword>
<dbReference type="GO" id="GO:0009686">
    <property type="term" value="P:gibberellin biosynthetic process"/>
    <property type="evidence" value="ECO:0007669"/>
    <property type="project" value="TreeGrafter"/>
</dbReference>
<dbReference type="InterPro" id="IPR005630">
    <property type="entry name" value="Terpene_synthase_metal-bd"/>
</dbReference>
<dbReference type="Gene3D" id="1.10.600.10">
    <property type="entry name" value="Farnesyl Diphosphate Synthase"/>
    <property type="match status" value="1"/>
</dbReference>
<protein>
    <submittedName>
        <fullName evidence="7">Ent-copalyl diphosphate synthase 1, chloroplastic-like</fullName>
    </submittedName>
</protein>
<organism evidence="7 8">
    <name type="scientific">Canna indica</name>
    <name type="common">Indian-shot</name>
    <dbReference type="NCBI Taxonomy" id="4628"/>
    <lineage>
        <taxon>Eukaryota</taxon>
        <taxon>Viridiplantae</taxon>
        <taxon>Streptophyta</taxon>
        <taxon>Embryophyta</taxon>
        <taxon>Tracheophyta</taxon>
        <taxon>Spermatophyta</taxon>
        <taxon>Magnoliopsida</taxon>
        <taxon>Liliopsida</taxon>
        <taxon>Zingiberales</taxon>
        <taxon>Cannaceae</taxon>
        <taxon>Canna</taxon>
    </lineage>
</organism>
<dbReference type="SFLD" id="SFLDG01014">
    <property type="entry name" value="Terpene_Cyclase_Like_1_N-term"/>
    <property type="match status" value="2"/>
</dbReference>
<proteinExistence type="predicted"/>